<accession>A0A2T8KH58</accession>
<evidence type="ECO:0000256" key="2">
    <source>
        <dbReference type="SAM" id="SignalP"/>
    </source>
</evidence>
<feature type="chain" id="PRO_5015408763" description="Secreted protein" evidence="2">
    <location>
        <begin position="35"/>
        <end position="69"/>
    </location>
</feature>
<name>A0A2T8KH58_9POAL</name>
<proteinExistence type="predicted"/>
<feature type="region of interest" description="Disordered" evidence="1">
    <location>
        <begin position="47"/>
        <end position="69"/>
    </location>
</feature>
<gene>
    <name evidence="3" type="ORF">PAHAL_3G049900</name>
</gene>
<dbReference type="Gramene" id="PVH61510">
    <property type="protein sequence ID" value="PVH61510"/>
    <property type="gene ID" value="PAHAL_3G049900"/>
</dbReference>
<sequence length="69" mass="7486">MMKKAPPSLLVLRLAILAAVLITILVMHVEPAQAGFTFLMHLHARAGSRQPTSTPPSPIPHTHISHCCK</sequence>
<protein>
    <recommendedName>
        <fullName evidence="4">Secreted protein</fullName>
    </recommendedName>
</protein>
<dbReference type="Proteomes" id="UP000243499">
    <property type="component" value="Chromosome 3"/>
</dbReference>
<feature type="signal peptide" evidence="2">
    <location>
        <begin position="1"/>
        <end position="34"/>
    </location>
</feature>
<evidence type="ECO:0000313" key="3">
    <source>
        <dbReference type="EMBL" id="PVH61510.1"/>
    </source>
</evidence>
<evidence type="ECO:0008006" key="4">
    <source>
        <dbReference type="Google" id="ProtNLM"/>
    </source>
</evidence>
<reference evidence="3" key="1">
    <citation type="submission" date="2018-04" db="EMBL/GenBank/DDBJ databases">
        <title>WGS assembly of Panicum hallii.</title>
        <authorList>
            <person name="Lovell J."/>
            <person name="Jenkins J."/>
            <person name="Lowry D."/>
            <person name="Mamidi S."/>
            <person name="Sreedasyam A."/>
            <person name="Weng X."/>
            <person name="Barry K."/>
            <person name="Bonette J."/>
            <person name="Campitelli B."/>
            <person name="Daum C."/>
            <person name="Gordon S."/>
            <person name="Gould B."/>
            <person name="Lipzen A."/>
            <person name="Macqueen A."/>
            <person name="Palacio-Mejia J."/>
            <person name="Plott C."/>
            <person name="Shakirov E."/>
            <person name="Shu S."/>
            <person name="Yoshinaga Y."/>
            <person name="Zane M."/>
            <person name="Rokhsar D."/>
            <person name="Grimwood J."/>
            <person name="Schmutz J."/>
            <person name="Juenger T."/>
        </authorList>
    </citation>
    <scope>NUCLEOTIDE SEQUENCE [LARGE SCALE GENOMIC DNA]</scope>
    <source>
        <strain evidence="3">FIL2</strain>
    </source>
</reference>
<dbReference type="EMBL" id="CM008048">
    <property type="protein sequence ID" value="PVH61510.1"/>
    <property type="molecule type" value="Genomic_DNA"/>
</dbReference>
<dbReference type="AlphaFoldDB" id="A0A2T8KH58"/>
<organism evidence="3">
    <name type="scientific">Panicum hallii</name>
    <dbReference type="NCBI Taxonomy" id="206008"/>
    <lineage>
        <taxon>Eukaryota</taxon>
        <taxon>Viridiplantae</taxon>
        <taxon>Streptophyta</taxon>
        <taxon>Embryophyta</taxon>
        <taxon>Tracheophyta</taxon>
        <taxon>Spermatophyta</taxon>
        <taxon>Magnoliopsida</taxon>
        <taxon>Liliopsida</taxon>
        <taxon>Poales</taxon>
        <taxon>Poaceae</taxon>
        <taxon>PACMAD clade</taxon>
        <taxon>Panicoideae</taxon>
        <taxon>Panicodae</taxon>
        <taxon>Paniceae</taxon>
        <taxon>Panicinae</taxon>
        <taxon>Panicum</taxon>
        <taxon>Panicum sect. Panicum</taxon>
    </lineage>
</organism>
<keyword evidence="2" id="KW-0732">Signal</keyword>
<evidence type="ECO:0000256" key="1">
    <source>
        <dbReference type="SAM" id="MobiDB-lite"/>
    </source>
</evidence>